<dbReference type="PRINTS" id="PR00455">
    <property type="entry name" value="HTHTETR"/>
</dbReference>
<dbReference type="Proteomes" id="UP001156706">
    <property type="component" value="Unassembled WGS sequence"/>
</dbReference>
<dbReference type="PANTHER" id="PTHR30055">
    <property type="entry name" value="HTH-TYPE TRANSCRIPTIONAL REGULATOR RUTR"/>
    <property type="match status" value="1"/>
</dbReference>
<feature type="DNA-binding region" description="H-T-H motif" evidence="5">
    <location>
        <begin position="37"/>
        <end position="56"/>
    </location>
</feature>
<feature type="domain" description="HTH tetR-type" evidence="6">
    <location>
        <begin position="14"/>
        <end position="74"/>
    </location>
</feature>
<evidence type="ECO:0000259" key="6">
    <source>
        <dbReference type="PROSITE" id="PS50977"/>
    </source>
</evidence>
<evidence type="ECO:0000313" key="8">
    <source>
        <dbReference type="Proteomes" id="UP001156706"/>
    </source>
</evidence>
<keyword evidence="3 5" id="KW-0238">DNA-binding</keyword>
<dbReference type="Gene3D" id="1.10.357.10">
    <property type="entry name" value="Tetracycline Repressor, domain 2"/>
    <property type="match status" value="1"/>
</dbReference>
<keyword evidence="2" id="KW-0805">Transcription regulation</keyword>
<evidence type="ECO:0000256" key="3">
    <source>
        <dbReference type="ARBA" id="ARBA00023125"/>
    </source>
</evidence>
<gene>
    <name evidence="7" type="ORF">GCM10007907_21010</name>
</gene>
<comment type="caution">
    <text evidence="7">The sequence shown here is derived from an EMBL/GenBank/DDBJ whole genome shotgun (WGS) entry which is preliminary data.</text>
</comment>
<dbReference type="Pfam" id="PF00440">
    <property type="entry name" value="TetR_N"/>
    <property type="match status" value="1"/>
</dbReference>
<dbReference type="Pfam" id="PF13977">
    <property type="entry name" value="TetR_C_6"/>
    <property type="match status" value="1"/>
</dbReference>
<keyword evidence="4" id="KW-0804">Transcription</keyword>
<reference evidence="8" key="1">
    <citation type="journal article" date="2019" name="Int. J. Syst. Evol. Microbiol.">
        <title>The Global Catalogue of Microorganisms (GCM) 10K type strain sequencing project: providing services to taxonomists for standard genome sequencing and annotation.</title>
        <authorList>
            <consortium name="The Broad Institute Genomics Platform"/>
            <consortium name="The Broad Institute Genome Sequencing Center for Infectious Disease"/>
            <person name="Wu L."/>
            <person name="Ma J."/>
        </authorList>
    </citation>
    <scope>NUCLEOTIDE SEQUENCE [LARGE SCALE GENOMIC DNA]</scope>
    <source>
        <strain evidence="8">NBRC 110044</strain>
    </source>
</reference>
<dbReference type="InterPro" id="IPR009057">
    <property type="entry name" value="Homeodomain-like_sf"/>
</dbReference>
<keyword evidence="1" id="KW-0678">Repressor</keyword>
<dbReference type="RefSeq" id="WP_284196417.1">
    <property type="nucleotide sequence ID" value="NZ_BSOG01000002.1"/>
</dbReference>
<dbReference type="InterPro" id="IPR001647">
    <property type="entry name" value="HTH_TetR"/>
</dbReference>
<dbReference type="InterPro" id="IPR036271">
    <property type="entry name" value="Tet_transcr_reg_TetR-rel_C_sf"/>
</dbReference>
<dbReference type="EMBL" id="BSOG01000002">
    <property type="protein sequence ID" value="GLR13311.1"/>
    <property type="molecule type" value="Genomic_DNA"/>
</dbReference>
<dbReference type="SUPFAM" id="SSF48498">
    <property type="entry name" value="Tetracyclin repressor-like, C-terminal domain"/>
    <property type="match status" value="1"/>
</dbReference>
<evidence type="ECO:0000256" key="1">
    <source>
        <dbReference type="ARBA" id="ARBA00022491"/>
    </source>
</evidence>
<keyword evidence="8" id="KW-1185">Reference proteome</keyword>
<dbReference type="PANTHER" id="PTHR30055:SF226">
    <property type="entry name" value="HTH-TYPE TRANSCRIPTIONAL REGULATOR PKSA"/>
    <property type="match status" value="1"/>
</dbReference>
<dbReference type="PROSITE" id="PS50977">
    <property type="entry name" value="HTH_TETR_2"/>
    <property type="match status" value="1"/>
</dbReference>
<accession>A0ABQ5YEB2</accession>
<dbReference type="SUPFAM" id="SSF46689">
    <property type="entry name" value="Homeodomain-like"/>
    <property type="match status" value="1"/>
</dbReference>
<dbReference type="InterPro" id="IPR039538">
    <property type="entry name" value="BetI_C"/>
</dbReference>
<organism evidence="7 8">
    <name type="scientific">Chitinimonas prasina</name>
    <dbReference type="NCBI Taxonomy" id="1434937"/>
    <lineage>
        <taxon>Bacteria</taxon>
        <taxon>Pseudomonadati</taxon>
        <taxon>Pseudomonadota</taxon>
        <taxon>Betaproteobacteria</taxon>
        <taxon>Neisseriales</taxon>
        <taxon>Chitinibacteraceae</taxon>
        <taxon>Chitinimonas</taxon>
    </lineage>
</organism>
<dbReference type="PROSITE" id="PS01081">
    <property type="entry name" value="HTH_TETR_1"/>
    <property type="match status" value="1"/>
</dbReference>
<proteinExistence type="predicted"/>
<sequence>MSTKQKLPRSDKTELRRLHILDAALTCFIQQGFHQTSMRDIATAAGVSLGNLYNHFSGKEALIIEIAALEAAELQLLIEGLRTEPDAIAALDVFVRRYLANCMQQETVVLTIEVMAEAVRNPPVAQHFADNRRHLAAALAHVLQRAADTGSAPGVWLAAEAAEAVLDIIEGAAFRTVLLPATAAPATVETVLRTVQALLGVRSRHA</sequence>
<evidence type="ECO:0000256" key="5">
    <source>
        <dbReference type="PROSITE-ProRule" id="PRU00335"/>
    </source>
</evidence>
<protein>
    <recommendedName>
        <fullName evidence="6">HTH tetR-type domain-containing protein</fullName>
    </recommendedName>
</protein>
<name>A0ABQ5YEB2_9NEIS</name>
<dbReference type="InterPro" id="IPR023772">
    <property type="entry name" value="DNA-bd_HTH_TetR-type_CS"/>
</dbReference>
<dbReference type="InterPro" id="IPR050109">
    <property type="entry name" value="HTH-type_TetR-like_transc_reg"/>
</dbReference>
<evidence type="ECO:0000313" key="7">
    <source>
        <dbReference type="EMBL" id="GLR13311.1"/>
    </source>
</evidence>
<evidence type="ECO:0000256" key="2">
    <source>
        <dbReference type="ARBA" id="ARBA00023015"/>
    </source>
</evidence>
<evidence type="ECO:0000256" key="4">
    <source>
        <dbReference type="ARBA" id="ARBA00023163"/>
    </source>
</evidence>